<organism evidence="2 3">
    <name type="scientific">Ectocarpus siliculosus</name>
    <name type="common">Brown alga</name>
    <name type="synonym">Conferva siliculosa</name>
    <dbReference type="NCBI Taxonomy" id="2880"/>
    <lineage>
        <taxon>Eukaryota</taxon>
        <taxon>Sar</taxon>
        <taxon>Stramenopiles</taxon>
        <taxon>Ochrophyta</taxon>
        <taxon>PX clade</taxon>
        <taxon>Phaeophyceae</taxon>
        <taxon>Ectocarpales</taxon>
        <taxon>Ectocarpaceae</taxon>
        <taxon>Ectocarpus</taxon>
    </lineage>
</organism>
<dbReference type="EMBL" id="FN649735">
    <property type="protein sequence ID" value="CBJ33646.1"/>
    <property type="molecule type" value="Genomic_DNA"/>
</dbReference>
<accession>D7G3W9</accession>
<feature type="compositionally biased region" description="Basic and acidic residues" evidence="1">
    <location>
        <begin position="16"/>
        <end position="27"/>
    </location>
</feature>
<evidence type="ECO:0000313" key="3">
    <source>
        <dbReference type="Proteomes" id="UP000002630"/>
    </source>
</evidence>
<protein>
    <submittedName>
        <fullName evidence="2">Uncharacterized protein</fullName>
    </submittedName>
</protein>
<name>D7G3W9_ECTSI</name>
<feature type="region of interest" description="Disordered" evidence="1">
    <location>
        <begin position="45"/>
        <end position="88"/>
    </location>
</feature>
<proteinExistence type="predicted"/>
<dbReference type="InParanoid" id="D7G3W9"/>
<gene>
    <name evidence="2" type="ORF">Esi_0536_0005</name>
</gene>
<dbReference type="EMBL" id="FN648748">
    <property type="protein sequence ID" value="CBJ33646.1"/>
    <property type="molecule type" value="Genomic_DNA"/>
</dbReference>
<evidence type="ECO:0000256" key="1">
    <source>
        <dbReference type="SAM" id="MobiDB-lite"/>
    </source>
</evidence>
<dbReference type="AlphaFoldDB" id="D7G3W9"/>
<keyword evidence="3" id="KW-1185">Reference proteome</keyword>
<dbReference type="OrthoDB" id="10613648at2759"/>
<feature type="region of interest" description="Disordered" evidence="1">
    <location>
        <begin position="1"/>
        <end position="33"/>
    </location>
</feature>
<reference evidence="2 3" key="1">
    <citation type="journal article" date="2010" name="Nature">
        <title>The Ectocarpus genome and the independent evolution of multicellularity in brown algae.</title>
        <authorList>
            <person name="Cock J.M."/>
            <person name="Sterck L."/>
            <person name="Rouze P."/>
            <person name="Scornet D."/>
            <person name="Allen A.E."/>
            <person name="Amoutzias G."/>
            <person name="Anthouard V."/>
            <person name="Artiguenave F."/>
            <person name="Aury J.M."/>
            <person name="Badger J.H."/>
            <person name="Beszteri B."/>
            <person name="Billiau K."/>
            <person name="Bonnet E."/>
            <person name="Bothwell J.H."/>
            <person name="Bowler C."/>
            <person name="Boyen C."/>
            <person name="Brownlee C."/>
            <person name="Carrano C.J."/>
            <person name="Charrier B."/>
            <person name="Cho G.Y."/>
            <person name="Coelho S.M."/>
            <person name="Collen J."/>
            <person name="Corre E."/>
            <person name="Da Silva C."/>
            <person name="Delage L."/>
            <person name="Delaroque N."/>
            <person name="Dittami S.M."/>
            <person name="Doulbeau S."/>
            <person name="Elias M."/>
            <person name="Farnham G."/>
            <person name="Gachon C.M."/>
            <person name="Gschloessl B."/>
            <person name="Heesch S."/>
            <person name="Jabbari K."/>
            <person name="Jubin C."/>
            <person name="Kawai H."/>
            <person name="Kimura K."/>
            <person name="Kloareg B."/>
            <person name="Kupper F.C."/>
            <person name="Lang D."/>
            <person name="Le Bail A."/>
            <person name="Leblanc C."/>
            <person name="Lerouge P."/>
            <person name="Lohr M."/>
            <person name="Lopez P.J."/>
            <person name="Martens C."/>
            <person name="Maumus F."/>
            <person name="Michel G."/>
            <person name="Miranda-Saavedra D."/>
            <person name="Morales J."/>
            <person name="Moreau H."/>
            <person name="Motomura T."/>
            <person name="Nagasato C."/>
            <person name="Napoli C.A."/>
            <person name="Nelson D.R."/>
            <person name="Nyvall-Collen P."/>
            <person name="Peters A.F."/>
            <person name="Pommier C."/>
            <person name="Potin P."/>
            <person name="Poulain J."/>
            <person name="Quesneville H."/>
            <person name="Read B."/>
            <person name="Rensing S.A."/>
            <person name="Ritter A."/>
            <person name="Rousvoal S."/>
            <person name="Samanta M."/>
            <person name="Samson G."/>
            <person name="Schroeder D.C."/>
            <person name="Segurens B."/>
            <person name="Strittmatter M."/>
            <person name="Tonon T."/>
            <person name="Tregear J.W."/>
            <person name="Valentin K."/>
            <person name="von Dassow P."/>
            <person name="Yamagishi T."/>
            <person name="Van de Peer Y."/>
            <person name="Wincker P."/>
        </authorList>
    </citation>
    <scope>NUCLEOTIDE SEQUENCE [LARGE SCALE GENOMIC DNA]</scope>
    <source>
        <strain evidence="3">Ec32 / CCAP1310/4</strain>
    </source>
</reference>
<sequence>MEGIRALDIPTSQDPEATKRNAIDVGEKGGGQEIRKAEQSAVGAASGIPGSLRGALDNHGSSSPGLACAMQHSSSAEKAKERHAEQDAETQRMAARLDIFVLA</sequence>
<evidence type="ECO:0000313" key="2">
    <source>
        <dbReference type="EMBL" id="CBJ33646.1"/>
    </source>
</evidence>
<feature type="compositionally biased region" description="Basic and acidic residues" evidence="1">
    <location>
        <begin position="75"/>
        <end position="88"/>
    </location>
</feature>
<dbReference type="Proteomes" id="UP000002630">
    <property type="component" value="Linkage Group LG10"/>
</dbReference>